<evidence type="ECO:0000313" key="1">
    <source>
        <dbReference type="EMBL" id="KND98632.1"/>
    </source>
</evidence>
<accession>A0A0L0NWS5</accession>
<dbReference type="AlphaFoldDB" id="A0A0L0NWS5"/>
<dbReference type="Proteomes" id="UP000037122">
    <property type="component" value="Unassembled WGS sequence"/>
</dbReference>
<name>A0A0L0NWS5_CANAR</name>
<reference evidence="2" key="1">
    <citation type="journal article" date="2015" name="BMC Genomics">
        <title>Draft genome of a commonly misdiagnosed multidrug resistant pathogen Candida auris.</title>
        <authorList>
            <person name="Chatterjee S."/>
            <person name="Alampalli S.V."/>
            <person name="Nageshan R.K."/>
            <person name="Chettiar S.T."/>
            <person name="Joshi S."/>
            <person name="Tatu U.S."/>
        </authorList>
    </citation>
    <scope>NUCLEOTIDE SEQUENCE [LARGE SCALE GENOMIC DNA]</scope>
    <source>
        <strain evidence="2">6684</strain>
    </source>
</reference>
<comment type="caution">
    <text evidence="1">The sequence shown here is derived from an EMBL/GenBank/DDBJ whole genome shotgun (WGS) entry which is preliminary data.</text>
</comment>
<dbReference type="EMBL" id="LGST01000031">
    <property type="protein sequence ID" value="KND98632.1"/>
    <property type="molecule type" value="Genomic_DNA"/>
</dbReference>
<proteinExistence type="predicted"/>
<gene>
    <name evidence="1" type="ORF">QG37_04530</name>
</gene>
<sequence>MEASEHKFAARKPFAASSGRPLANALTLEQTLCKIATFRKPQLARVQRPGPILINMLFVRLQSVNLASLTLLLNFSLVMSN</sequence>
<organism evidence="1 2">
    <name type="scientific">Candidozyma auris</name>
    <name type="common">Yeast</name>
    <name type="synonym">Candida auris</name>
    <dbReference type="NCBI Taxonomy" id="498019"/>
    <lineage>
        <taxon>Eukaryota</taxon>
        <taxon>Fungi</taxon>
        <taxon>Dikarya</taxon>
        <taxon>Ascomycota</taxon>
        <taxon>Saccharomycotina</taxon>
        <taxon>Pichiomycetes</taxon>
        <taxon>Metschnikowiaceae</taxon>
        <taxon>Candidozyma</taxon>
    </lineage>
</organism>
<dbReference type="VEuPathDB" id="FungiDB:QG37_04530"/>
<evidence type="ECO:0000313" key="2">
    <source>
        <dbReference type="Proteomes" id="UP000037122"/>
    </source>
</evidence>
<protein>
    <submittedName>
        <fullName evidence="1">Uncharacterized protein</fullName>
    </submittedName>
</protein>